<proteinExistence type="predicted"/>
<dbReference type="RefSeq" id="WP_128214788.1">
    <property type="nucleotide sequence ID" value="NZ_CP025746.1"/>
</dbReference>
<dbReference type="OrthoDB" id="88479at2"/>
<sequence length="109" mass="12309">MALEVIKEITNAENRAEELVREANKKSKEIIDSAIKIGEEEYKKVLIRSKQEAEIIINYATEKATKEIEAISIKGNNELNGIKEGLEEEKKYSAVRLIIERIVGIHGNS</sequence>
<reference evidence="2 3" key="1">
    <citation type="submission" date="2018-01" db="EMBL/GenBank/DDBJ databases">
        <title>Genome Sequencing and Assembly of Anaerobacter polyendosporus strain CT4.</title>
        <authorList>
            <person name="Tachaapaikoon C."/>
            <person name="Sutheeworapong S."/>
            <person name="Jenjaroenpun P."/>
            <person name="Wongsurawat T."/>
            <person name="Nookeaw I."/>
            <person name="Cheawchanlertfa P."/>
            <person name="Kosugi A."/>
            <person name="Cheevadhanarak S."/>
            <person name="Ratanakhanokchai K."/>
        </authorList>
    </citation>
    <scope>NUCLEOTIDE SEQUENCE [LARGE SCALE GENOMIC DNA]</scope>
    <source>
        <strain evidence="2 3">CT4</strain>
    </source>
</reference>
<protein>
    <submittedName>
        <fullName evidence="2">ATPase</fullName>
    </submittedName>
</protein>
<evidence type="ECO:0000313" key="3">
    <source>
        <dbReference type="Proteomes" id="UP000286268"/>
    </source>
</evidence>
<feature type="coiled-coil region" evidence="1">
    <location>
        <begin position="2"/>
        <end position="29"/>
    </location>
</feature>
<dbReference type="KEGG" id="cmah:C1I91_21915"/>
<name>A0A410DY12_9CLOT</name>
<organism evidence="2 3">
    <name type="scientific">Clostridium manihotivorum</name>
    <dbReference type="NCBI Taxonomy" id="2320868"/>
    <lineage>
        <taxon>Bacteria</taxon>
        <taxon>Bacillati</taxon>
        <taxon>Bacillota</taxon>
        <taxon>Clostridia</taxon>
        <taxon>Eubacteriales</taxon>
        <taxon>Clostridiaceae</taxon>
        <taxon>Clostridium</taxon>
    </lineage>
</organism>
<gene>
    <name evidence="2" type="ORF">C1I91_21915</name>
</gene>
<evidence type="ECO:0000256" key="1">
    <source>
        <dbReference type="SAM" id="Coils"/>
    </source>
</evidence>
<dbReference type="AlphaFoldDB" id="A0A410DY12"/>
<dbReference type="Proteomes" id="UP000286268">
    <property type="component" value="Chromosome"/>
</dbReference>
<accession>A0A410DY12</accession>
<dbReference type="EMBL" id="CP025746">
    <property type="protein sequence ID" value="QAA34066.1"/>
    <property type="molecule type" value="Genomic_DNA"/>
</dbReference>
<evidence type="ECO:0000313" key="2">
    <source>
        <dbReference type="EMBL" id="QAA34066.1"/>
    </source>
</evidence>
<keyword evidence="3" id="KW-1185">Reference proteome</keyword>
<keyword evidence="1" id="KW-0175">Coiled coil</keyword>